<dbReference type="Pfam" id="PF04055">
    <property type="entry name" value="Radical_SAM"/>
    <property type="match status" value="1"/>
</dbReference>
<evidence type="ECO:0000259" key="14">
    <source>
        <dbReference type="PROSITE" id="PS51918"/>
    </source>
</evidence>
<evidence type="ECO:0000256" key="1">
    <source>
        <dbReference type="ARBA" id="ARBA00002399"/>
    </source>
</evidence>
<keyword evidence="3 11" id="KW-0004">4Fe-4S</keyword>
<protein>
    <recommendedName>
        <fullName evidence="11">tRNA-t(6)A37 methylthiotransferase</fullName>
        <ecNumber evidence="11">2.8.4.5</ecNumber>
    </recommendedName>
</protein>
<comment type="similarity">
    <text evidence="2 11">Belongs to the methylthiotransferase family. CDKAL1 subfamily.</text>
</comment>
<sequence length="433" mass="48484">MVVSKVFIDTFGCTFNQADSQIMAGNLVENDFEIVNSIDDADVAIINTCYVKQPTENKVTNRIQKLKDQFPELKVIVSGCMVEIDPKKLDKIAPDTSWIGPHQLNKTTNVVKTTLNGETSRECGFSKDTKVGIPKVRFDEFIHIIQICEGCLGACSYCCTRFARGTLNSYPISEIKKEAKEALLDGCTEIQLTAQDTAAFGKDTNEKLSDLIKEIANLSMDPDIKNDFRIRVGMMHPNNIGDDLEDLIKAFKHPNVYKFIHIPIQSGSDSILSDMRRGHTVKKYMKIVNRFKNEIPGITIATDIIVGYPTEKELDFKRTADLLRELKPGLIHISKYRHREGAPSSALDEIPHKVMKKRSKYLTEIKSEITEDENKELLGSIQKVLVVEKGSKGGFIAKTDSYIPVVVEDVVIGTFVDVKITEVTSTYLRGSLI</sequence>
<evidence type="ECO:0000256" key="10">
    <source>
        <dbReference type="ARBA" id="ARBA00051661"/>
    </source>
</evidence>
<dbReference type="Proteomes" id="UP000191661">
    <property type="component" value="Unassembled WGS sequence"/>
</dbReference>
<evidence type="ECO:0000256" key="6">
    <source>
        <dbReference type="ARBA" id="ARBA00022694"/>
    </source>
</evidence>
<evidence type="ECO:0000256" key="5">
    <source>
        <dbReference type="ARBA" id="ARBA00022691"/>
    </source>
</evidence>
<keyword evidence="16" id="KW-1185">Reference proteome</keyword>
<evidence type="ECO:0000313" key="16">
    <source>
        <dbReference type="Proteomes" id="UP000191661"/>
    </source>
</evidence>
<gene>
    <name evidence="15" type="ORF">MBBAR_4c00580</name>
</gene>
<dbReference type="InterPro" id="IPR038135">
    <property type="entry name" value="Methylthiotransferase_N_sf"/>
</dbReference>
<dbReference type="InterPro" id="IPR058240">
    <property type="entry name" value="rSAM_sf"/>
</dbReference>
<evidence type="ECO:0000256" key="9">
    <source>
        <dbReference type="ARBA" id="ARBA00023014"/>
    </source>
</evidence>
<dbReference type="NCBIfam" id="TIGR01578">
    <property type="entry name" value="MiaB-like-B"/>
    <property type="match status" value="1"/>
</dbReference>
<keyword evidence="7 11" id="KW-0479">Metal-binding</keyword>
<evidence type="ECO:0000259" key="12">
    <source>
        <dbReference type="PROSITE" id="PS50926"/>
    </source>
</evidence>
<keyword evidence="4 11" id="KW-0808">Transferase</keyword>
<dbReference type="SFLD" id="SFLDG01061">
    <property type="entry name" value="methylthiotransferase"/>
    <property type="match status" value="1"/>
</dbReference>
<comment type="function">
    <text evidence="1 11">Catalyzes the methylthiolation of N6-threonylcarbamoyladenosine (t(6)A), leading to the formation of 2-methylthio-N6-threonylcarbamoyladenosine (ms(2)t(6)A) at position 37 in tRNAs that read codons beginning with adenine.</text>
</comment>
<comment type="caution">
    <text evidence="15">The sequence shown here is derived from an EMBL/GenBank/DDBJ whole genome shotgun (WGS) entry which is preliminary data.</text>
</comment>
<name>A0A1V6N3T0_METAZ</name>
<comment type="catalytic activity">
    <reaction evidence="10 11">
        <text>N(6)-L-threonylcarbamoyladenosine(37) in tRNA + (sulfur carrier)-SH + AH2 + 2 S-adenosyl-L-methionine = 2-methylsulfanyl-N(6)-L-threonylcarbamoyladenosine(37) in tRNA + (sulfur carrier)-H + 5'-deoxyadenosine + L-methionine + A + S-adenosyl-L-homocysteine + 2 H(+)</text>
        <dbReference type="Rhea" id="RHEA:37075"/>
        <dbReference type="Rhea" id="RHEA-COMP:10163"/>
        <dbReference type="Rhea" id="RHEA-COMP:11092"/>
        <dbReference type="Rhea" id="RHEA-COMP:14737"/>
        <dbReference type="Rhea" id="RHEA-COMP:14739"/>
        <dbReference type="ChEBI" id="CHEBI:13193"/>
        <dbReference type="ChEBI" id="CHEBI:15378"/>
        <dbReference type="ChEBI" id="CHEBI:17319"/>
        <dbReference type="ChEBI" id="CHEBI:17499"/>
        <dbReference type="ChEBI" id="CHEBI:29917"/>
        <dbReference type="ChEBI" id="CHEBI:57844"/>
        <dbReference type="ChEBI" id="CHEBI:57856"/>
        <dbReference type="ChEBI" id="CHEBI:59789"/>
        <dbReference type="ChEBI" id="CHEBI:64428"/>
        <dbReference type="ChEBI" id="CHEBI:74418"/>
        <dbReference type="ChEBI" id="CHEBI:74420"/>
        <dbReference type="EC" id="2.8.4.5"/>
    </reaction>
</comment>
<dbReference type="InterPro" id="IPR007197">
    <property type="entry name" value="rSAM"/>
</dbReference>
<organism evidence="15 16">
    <name type="scientific">Methanobrevibacter arboriphilus JCM 13429 = DSM 1125</name>
    <dbReference type="NCBI Taxonomy" id="1300164"/>
    <lineage>
        <taxon>Archaea</taxon>
        <taxon>Methanobacteriati</taxon>
        <taxon>Methanobacteriota</taxon>
        <taxon>Methanomada group</taxon>
        <taxon>Methanobacteria</taxon>
        <taxon>Methanobacteriales</taxon>
        <taxon>Methanobacteriaceae</taxon>
        <taxon>Methanobrevibacter</taxon>
    </lineage>
</organism>
<dbReference type="PROSITE" id="PS51918">
    <property type="entry name" value="RADICAL_SAM"/>
    <property type="match status" value="1"/>
</dbReference>
<dbReference type="SFLD" id="SFLDG01082">
    <property type="entry name" value="B12-binding_domain_containing"/>
    <property type="match status" value="1"/>
</dbReference>
<dbReference type="CDD" id="cd01335">
    <property type="entry name" value="Radical_SAM"/>
    <property type="match status" value="1"/>
</dbReference>
<dbReference type="GO" id="GO:0046872">
    <property type="term" value="F:metal ion binding"/>
    <property type="evidence" value="ECO:0007669"/>
    <property type="project" value="UniProtKB-UniRule"/>
</dbReference>
<dbReference type="Pfam" id="PF01938">
    <property type="entry name" value="TRAM"/>
    <property type="match status" value="1"/>
</dbReference>
<dbReference type="OrthoDB" id="372134at2157"/>
<evidence type="ECO:0000256" key="8">
    <source>
        <dbReference type="ARBA" id="ARBA00023004"/>
    </source>
</evidence>
<dbReference type="EMBL" id="JXMW01000004">
    <property type="protein sequence ID" value="OQD59329.1"/>
    <property type="molecule type" value="Genomic_DNA"/>
</dbReference>
<dbReference type="InterPro" id="IPR023404">
    <property type="entry name" value="rSAM_horseshoe"/>
</dbReference>
<dbReference type="InterPro" id="IPR006466">
    <property type="entry name" value="MiaB-like_arc_euk"/>
</dbReference>
<dbReference type="InterPro" id="IPR002792">
    <property type="entry name" value="TRAM_dom"/>
</dbReference>
<dbReference type="SMART" id="SM00729">
    <property type="entry name" value="Elp3"/>
    <property type="match status" value="1"/>
</dbReference>
<dbReference type="AlphaFoldDB" id="A0A1V6N3T0"/>
<dbReference type="Gene3D" id="3.80.30.20">
    <property type="entry name" value="tm_1862 like domain"/>
    <property type="match status" value="1"/>
</dbReference>
<dbReference type="InterPro" id="IPR006638">
    <property type="entry name" value="Elp3/MiaA/NifB-like_rSAM"/>
</dbReference>
<feature type="domain" description="Radical SAM core" evidence="14">
    <location>
        <begin position="137"/>
        <end position="372"/>
    </location>
</feature>
<dbReference type="GO" id="GO:0035598">
    <property type="term" value="F:tRNA (N(6)-L-threonylcarbamoyladenosine(37)-C(2))-methylthiotransferase activity"/>
    <property type="evidence" value="ECO:0007669"/>
    <property type="project" value="UniProtKB-UniRule"/>
</dbReference>
<dbReference type="PROSITE" id="PS51449">
    <property type="entry name" value="MTTASE_N"/>
    <property type="match status" value="1"/>
</dbReference>
<evidence type="ECO:0000259" key="13">
    <source>
        <dbReference type="PROSITE" id="PS51449"/>
    </source>
</evidence>
<evidence type="ECO:0000256" key="4">
    <source>
        <dbReference type="ARBA" id="ARBA00022679"/>
    </source>
</evidence>
<dbReference type="Pfam" id="PF00919">
    <property type="entry name" value="UPF0004"/>
    <property type="match status" value="1"/>
</dbReference>
<dbReference type="EC" id="2.8.4.5" evidence="11"/>
<evidence type="ECO:0000313" key="15">
    <source>
        <dbReference type="EMBL" id="OQD59329.1"/>
    </source>
</evidence>
<proteinExistence type="inferred from homology"/>
<dbReference type="FunFam" id="3.40.50.12160:FF:000003">
    <property type="entry name" value="CDK5 regulatory subunit-associated protein 1"/>
    <property type="match status" value="1"/>
</dbReference>
<dbReference type="FunFam" id="3.80.30.20:FF:000002">
    <property type="entry name" value="threonylcarbamoyladenosine tRNA methylthiotransferase isoform X2"/>
    <property type="match status" value="1"/>
</dbReference>
<keyword evidence="9 11" id="KW-0411">Iron-sulfur</keyword>
<evidence type="ECO:0000256" key="3">
    <source>
        <dbReference type="ARBA" id="ARBA00022485"/>
    </source>
</evidence>
<keyword evidence="8 11" id="KW-0408">Iron</keyword>
<dbReference type="Gene3D" id="3.40.50.12160">
    <property type="entry name" value="Methylthiotransferase, N-terminal domain"/>
    <property type="match status" value="1"/>
</dbReference>
<keyword evidence="6 11" id="KW-0819">tRNA processing</keyword>
<evidence type="ECO:0000256" key="11">
    <source>
        <dbReference type="RuleBase" id="RU368081"/>
    </source>
</evidence>
<dbReference type="PROSITE" id="PS50926">
    <property type="entry name" value="TRAM"/>
    <property type="match status" value="1"/>
</dbReference>
<dbReference type="InterPro" id="IPR013848">
    <property type="entry name" value="Methylthiotransferase_N"/>
</dbReference>
<dbReference type="SFLD" id="SFLDS00029">
    <property type="entry name" value="Radical_SAM"/>
    <property type="match status" value="1"/>
</dbReference>
<evidence type="ECO:0000256" key="2">
    <source>
        <dbReference type="ARBA" id="ARBA00008616"/>
    </source>
</evidence>
<feature type="domain" description="MTTase N-terminal" evidence="13">
    <location>
        <begin position="4"/>
        <end position="116"/>
    </location>
</feature>
<dbReference type="PANTHER" id="PTHR11918:SF45">
    <property type="entry name" value="THREONYLCARBAMOYLADENOSINE TRNA METHYLTHIOTRANSFERASE"/>
    <property type="match status" value="1"/>
</dbReference>
<accession>A0A1V6N3T0</accession>
<dbReference type="RefSeq" id="WP_080459828.1">
    <property type="nucleotide sequence ID" value="NZ_JXMW01000004.1"/>
</dbReference>
<keyword evidence="5 11" id="KW-0949">S-adenosyl-L-methionine</keyword>
<reference evidence="15 16" key="1">
    <citation type="submission" date="2014-12" db="EMBL/GenBank/DDBJ databases">
        <title>Genome sequence of Methanobrevibacter arboriphilicus DH1, DSM1125.</title>
        <authorList>
            <person name="Poehlein A."/>
            <person name="Thauer R.K."/>
            <person name="Seedorf H."/>
            <person name="Daniel R."/>
        </authorList>
    </citation>
    <scope>NUCLEOTIDE SEQUENCE [LARGE SCALE GENOMIC DNA]</scope>
    <source>
        <strain evidence="15 16">DH1</strain>
    </source>
</reference>
<dbReference type="PANTHER" id="PTHR11918">
    <property type="entry name" value="RADICAL SAM PROTEINS"/>
    <property type="match status" value="1"/>
</dbReference>
<dbReference type="GO" id="GO:0051539">
    <property type="term" value="F:4 iron, 4 sulfur cluster binding"/>
    <property type="evidence" value="ECO:0007669"/>
    <property type="project" value="UniProtKB-UniRule"/>
</dbReference>
<dbReference type="SUPFAM" id="SSF102114">
    <property type="entry name" value="Radical SAM enzymes"/>
    <property type="match status" value="1"/>
</dbReference>
<comment type="cofactor">
    <cofactor evidence="11">
        <name>[4Fe-4S] cluster</name>
        <dbReference type="ChEBI" id="CHEBI:49883"/>
    </cofactor>
    <text evidence="11">Binds 1 or 2 [4Fe-4S] cluster. One cluster is coordinated with 3 cysteines and an exchangeable S-adenosyl-L-methionine.</text>
</comment>
<dbReference type="InterPro" id="IPR005839">
    <property type="entry name" value="Methylthiotransferase"/>
</dbReference>
<dbReference type="NCBIfam" id="TIGR00089">
    <property type="entry name" value="MiaB/RimO family radical SAM methylthiotransferase"/>
    <property type="match status" value="1"/>
</dbReference>
<dbReference type="PROSITE" id="PS01278">
    <property type="entry name" value="MTTASE_RADICAL"/>
    <property type="match status" value="1"/>
</dbReference>
<feature type="domain" description="TRAM" evidence="12">
    <location>
        <begin position="375"/>
        <end position="433"/>
    </location>
</feature>
<dbReference type="InterPro" id="IPR020612">
    <property type="entry name" value="Methylthiotransferase_CS"/>
</dbReference>
<evidence type="ECO:0000256" key="7">
    <source>
        <dbReference type="ARBA" id="ARBA00022723"/>
    </source>
</evidence>